<dbReference type="GO" id="GO:0016705">
    <property type="term" value="F:oxidoreductase activity, acting on paired donors, with incorporation or reduction of molecular oxygen"/>
    <property type="evidence" value="ECO:0007669"/>
    <property type="project" value="InterPro"/>
</dbReference>
<evidence type="ECO:0000256" key="10">
    <source>
        <dbReference type="RuleBase" id="RU000461"/>
    </source>
</evidence>
<keyword evidence="7 9" id="KW-0408">Iron</keyword>
<dbReference type="GO" id="GO:0004497">
    <property type="term" value="F:monooxygenase activity"/>
    <property type="evidence" value="ECO:0007669"/>
    <property type="project" value="UniProtKB-KW"/>
</dbReference>
<keyword evidence="8 10" id="KW-0503">Monooxygenase</keyword>
<accession>A0A8H5CRL5</accession>
<gene>
    <name evidence="11" type="ORF">D9756_010407</name>
</gene>
<keyword evidence="4 9" id="KW-0349">Heme</keyword>
<evidence type="ECO:0000313" key="12">
    <source>
        <dbReference type="Proteomes" id="UP000559027"/>
    </source>
</evidence>
<comment type="cofactor">
    <cofactor evidence="1 9">
        <name>heme</name>
        <dbReference type="ChEBI" id="CHEBI:30413"/>
    </cofactor>
</comment>
<dbReference type="InterPro" id="IPR002401">
    <property type="entry name" value="Cyt_P450_E_grp-I"/>
</dbReference>
<evidence type="ECO:0000256" key="6">
    <source>
        <dbReference type="ARBA" id="ARBA00023002"/>
    </source>
</evidence>
<dbReference type="PANTHER" id="PTHR46300:SF7">
    <property type="entry name" value="P450, PUTATIVE (EUROFUNG)-RELATED"/>
    <property type="match status" value="1"/>
</dbReference>
<evidence type="ECO:0000256" key="3">
    <source>
        <dbReference type="ARBA" id="ARBA00010617"/>
    </source>
</evidence>
<dbReference type="GO" id="GO:0005506">
    <property type="term" value="F:iron ion binding"/>
    <property type="evidence" value="ECO:0007669"/>
    <property type="project" value="InterPro"/>
</dbReference>
<dbReference type="InterPro" id="IPR050364">
    <property type="entry name" value="Cytochrome_P450_fung"/>
</dbReference>
<evidence type="ECO:0000256" key="1">
    <source>
        <dbReference type="ARBA" id="ARBA00001971"/>
    </source>
</evidence>
<name>A0A8H5CRL5_9AGAR</name>
<keyword evidence="12" id="KW-1185">Reference proteome</keyword>
<comment type="caution">
    <text evidence="11">The sequence shown here is derived from an EMBL/GenBank/DDBJ whole genome shotgun (WGS) entry which is preliminary data.</text>
</comment>
<dbReference type="PRINTS" id="PR00463">
    <property type="entry name" value="EP450I"/>
</dbReference>
<feature type="binding site" description="axial binding residue" evidence="9">
    <location>
        <position position="443"/>
    </location>
    <ligand>
        <name>heme</name>
        <dbReference type="ChEBI" id="CHEBI:30413"/>
    </ligand>
    <ligandPart>
        <name>Fe</name>
        <dbReference type="ChEBI" id="CHEBI:18248"/>
    </ligandPart>
</feature>
<evidence type="ECO:0000256" key="4">
    <source>
        <dbReference type="ARBA" id="ARBA00022617"/>
    </source>
</evidence>
<evidence type="ECO:0000313" key="11">
    <source>
        <dbReference type="EMBL" id="KAF5346731.1"/>
    </source>
</evidence>
<dbReference type="EMBL" id="JAACJO010000030">
    <property type="protein sequence ID" value="KAF5346731.1"/>
    <property type="molecule type" value="Genomic_DNA"/>
</dbReference>
<evidence type="ECO:0008006" key="13">
    <source>
        <dbReference type="Google" id="ProtNLM"/>
    </source>
</evidence>
<dbReference type="GO" id="GO:0020037">
    <property type="term" value="F:heme binding"/>
    <property type="evidence" value="ECO:0007669"/>
    <property type="project" value="InterPro"/>
</dbReference>
<dbReference type="PRINTS" id="PR00385">
    <property type="entry name" value="P450"/>
</dbReference>
<dbReference type="Gene3D" id="1.10.630.10">
    <property type="entry name" value="Cytochrome P450"/>
    <property type="match status" value="1"/>
</dbReference>
<comment type="pathway">
    <text evidence="2">Secondary metabolite biosynthesis.</text>
</comment>
<dbReference type="AlphaFoldDB" id="A0A8H5CRL5"/>
<dbReference type="Proteomes" id="UP000559027">
    <property type="component" value="Unassembled WGS sequence"/>
</dbReference>
<protein>
    <recommendedName>
        <fullName evidence="13">O-methylsterigmatocystin oxidoreductase</fullName>
    </recommendedName>
</protein>
<dbReference type="OrthoDB" id="2966763at2759"/>
<dbReference type="InterPro" id="IPR017972">
    <property type="entry name" value="Cyt_P450_CS"/>
</dbReference>
<proteinExistence type="inferred from homology"/>
<dbReference type="PANTHER" id="PTHR46300">
    <property type="entry name" value="P450, PUTATIVE (EUROFUNG)-RELATED-RELATED"/>
    <property type="match status" value="1"/>
</dbReference>
<evidence type="ECO:0000256" key="8">
    <source>
        <dbReference type="ARBA" id="ARBA00023033"/>
    </source>
</evidence>
<evidence type="ECO:0000256" key="9">
    <source>
        <dbReference type="PIRSR" id="PIRSR602401-1"/>
    </source>
</evidence>
<evidence type="ECO:0000256" key="7">
    <source>
        <dbReference type="ARBA" id="ARBA00023004"/>
    </source>
</evidence>
<keyword evidence="5 9" id="KW-0479">Metal-binding</keyword>
<dbReference type="PROSITE" id="PS00086">
    <property type="entry name" value="CYTOCHROME_P450"/>
    <property type="match status" value="1"/>
</dbReference>
<evidence type="ECO:0000256" key="5">
    <source>
        <dbReference type="ARBA" id="ARBA00022723"/>
    </source>
</evidence>
<dbReference type="CDD" id="cd11065">
    <property type="entry name" value="CYP64-like"/>
    <property type="match status" value="1"/>
</dbReference>
<evidence type="ECO:0000256" key="2">
    <source>
        <dbReference type="ARBA" id="ARBA00005179"/>
    </source>
</evidence>
<sequence length="520" mass="58419">MAILGFRDIAVICVAGSLHLFYRYRRKNQHPLPPSLQGWPIVGNAFQIPLTFVHVFYQDLGRKLGSKIVYVEAMGQPIVVINDAQIASDLLDKRSTIYSSRPQNRMLVEVIGAKYFFALLPYGEEWRNHRRIFQQHFSTKMTPREQETALNFIQRGLLPNLYHNPKGLKEHVDGCIGGISLSMTYGLPVQRNHDSLIQKSADAFAIAMSAASPGKYLVNVIPILKYVPKWFPGAGFKRWAPLALTQLLEVLNEPYEQTLKRMDNGTAPESFVSSSLEIHREGPDFETNEKHIKQAASQIFGAASETTVASVMTFVLAMLKHPQIQRKVQQEIDAIVGSDRLPDFTDREHLPYLAAVLKEVLRWNPIAPMGVPHSTTQEDYYEGYYIPKGSIVMANAHAIFQDEERFPNPKDFKPDRFIKDGVLKTDVLDPFVVATFGFGRRICPGMHIGQSVLYLAAASIIYLFDISPAIDADGNTIEVEPEFIAASLVSEPLPFPCRITPRKGKNVEGLLHEFLGTEVL</sequence>
<reference evidence="11 12" key="1">
    <citation type="journal article" date="2020" name="ISME J.">
        <title>Uncovering the hidden diversity of litter-decomposition mechanisms in mushroom-forming fungi.</title>
        <authorList>
            <person name="Floudas D."/>
            <person name="Bentzer J."/>
            <person name="Ahren D."/>
            <person name="Johansson T."/>
            <person name="Persson P."/>
            <person name="Tunlid A."/>
        </authorList>
    </citation>
    <scope>NUCLEOTIDE SEQUENCE [LARGE SCALE GENOMIC DNA]</scope>
    <source>
        <strain evidence="11 12">CBS 146.42</strain>
    </source>
</reference>
<organism evidence="11 12">
    <name type="scientific">Leucocoprinus leucothites</name>
    <dbReference type="NCBI Taxonomy" id="201217"/>
    <lineage>
        <taxon>Eukaryota</taxon>
        <taxon>Fungi</taxon>
        <taxon>Dikarya</taxon>
        <taxon>Basidiomycota</taxon>
        <taxon>Agaricomycotina</taxon>
        <taxon>Agaricomycetes</taxon>
        <taxon>Agaricomycetidae</taxon>
        <taxon>Agaricales</taxon>
        <taxon>Agaricineae</taxon>
        <taxon>Agaricaceae</taxon>
        <taxon>Leucocoprinus</taxon>
    </lineage>
</organism>
<dbReference type="Pfam" id="PF00067">
    <property type="entry name" value="p450"/>
    <property type="match status" value="1"/>
</dbReference>
<dbReference type="SUPFAM" id="SSF48264">
    <property type="entry name" value="Cytochrome P450"/>
    <property type="match status" value="1"/>
</dbReference>
<dbReference type="InterPro" id="IPR001128">
    <property type="entry name" value="Cyt_P450"/>
</dbReference>
<keyword evidence="6 10" id="KW-0560">Oxidoreductase</keyword>
<dbReference type="InterPro" id="IPR036396">
    <property type="entry name" value="Cyt_P450_sf"/>
</dbReference>
<comment type="similarity">
    <text evidence="3 10">Belongs to the cytochrome P450 family.</text>
</comment>